<accession>A0A0C3FP68</accession>
<organism evidence="1 2">
    <name type="scientific">Piloderma croceum (strain F 1598)</name>
    <dbReference type="NCBI Taxonomy" id="765440"/>
    <lineage>
        <taxon>Eukaryota</taxon>
        <taxon>Fungi</taxon>
        <taxon>Dikarya</taxon>
        <taxon>Basidiomycota</taxon>
        <taxon>Agaricomycotina</taxon>
        <taxon>Agaricomycetes</taxon>
        <taxon>Agaricomycetidae</taxon>
        <taxon>Atheliales</taxon>
        <taxon>Atheliaceae</taxon>
        <taxon>Piloderma</taxon>
    </lineage>
</organism>
<proteinExistence type="predicted"/>
<dbReference type="EMBL" id="KN833001">
    <property type="protein sequence ID" value="KIM81031.1"/>
    <property type="molecule type" value="Genomic_DNA"/>
</dbReference>
<dbReference type="Proteomes" id="UP000054166">
    <property type="component" value="Unassembled WGS sequence"/>
</dbReference>
<reference evidence="1 2" key="1">
    <citation type="submission" date="2014-04" db="EMBL/GenBank/DDBJ databases">
        <authorList>
            <consortium name="DOE Joint Genome Institute"/>
            <person name="Kuo A."/>
            <person name="Tarkka M."/>
            <person name="Buscot F."/>
            <person name="Kohler A."/>
            <person name="Nagy L.G."/>
            <person name="Floudas D."/>
            <person name="Copeland A."/>
            <person name="Barry K.W."/>
            <person name="Cichocki N."/>
            <person name="Veneault-Fourrey C."/>
            <person name="LaButti K."/>
            <person name="Lindquist E.A."/>
            <person name="Lipzen A."/>
            <person name="Lundell T."/>
            <person name="Morin E."/>
            <person name="Murat C."/>
            <person name="Sun H."/>
            <person name="Tunlid A."/>
            <person name="Henrissat B."/>
            <person name="Grigoriev I.V."/>
            <person name="Hibbett D.S."/>
            <person name="Martin F."/>
            <person name="Nordberg H.P."/>
            <person name="Cantor M.N."/>
            <person name="Hua S.X."/>
        </authorList>
    </citation>
    <scope>NUCLEOTIDE SEQUENCE [LARGE SCALE GENOMIC DNA]</scope>
    <source>
        <strain evidence="1 2">F 1598</strain>
    </source>
</reference>
<protein>
    <submittedName>
        <fullName evidence="1">Uncharacterized protein</fullName>
    </submittedName>
</protein>
<reference evidence="2" key="2">
    <citation type="submission" date="2015-01" db="EMBL/GenBank/DDBJ databases">
        <title>Evolutionary Origins and Diversification of the Mycorrhizal Mutualists.</title>
        <authorList>
            <consortium name="DOE Joint Genome Institute"/>
            <consortium name="Mycorrhizal Genomics Consortium"/>
            <person name="Kohler A."/>
            <person name="Kuo A."/>
            <person name="Nagy L.G."/>
            <person name="Floudas D."/>
            <person name="Copeland A."/>
            <person name="Barry K.W."/>
            <person name="Cichocki N."/>
            <person name="Veneault-Fourrey C."/>
            <person name="LaButti K."/>
            <person name="Lindquist E.A."/>
            <person name="Lipzen A."/>
            <person name="Lundell T."/>
            <person name="Morin E."/>
            <person name="Murat C."/>
            <person name="Riley R."/>
            <person name="Ohm R."/>
            <person name="Sun H."/>
            <person name="Tunlid A."/>
            <person name="Henrissat B."/>
            <person name="Grigoriev I.V."/>
            <person name="Hibbett D.S."/>
            <person name="Martin F."/>
        </authorList>
    </citation>
    <scope>NUCLEOTIDE SEQUENCE [LARGE SCALE GENOMIC DNA]</scope>
    <source>
        <strain evidence="2">F 1598</strain>
    </source>
</reference>
<dbReference type="STRING" id="765440.A0A0C3FP68"/>
<dbReference type="OrthoDB" id="3044029at2759"/>
<gene>
    <name evidence="1" type="ORF">PILCRDRAFT_9071</name>
</gene>
<sequence length="105" mass="11586">MPSNFWSKVAFKSGNEPGKRFAQLTGCIRPRTLDRLVPTDPGGQYTESQSGEIKCVGYNHFVEIVEPASNRACIKCCDDPADCQKSPKVHPHCPNVIPGKYFNCA</sequence>
<evidence type="ECO:0000313" key="1">
    <source>
        <dbReference type="EMBL" id="KIM81031.1"/>
    </source>
</evidence>
<keyword evidence="2" id="KW-1185">Reference proteome</keyword>
<name>A0A0C3FP68_PILCF</name>
<evidence type="ECO:0000313" key="2">
    <source>
        <dbReference type="Proteomes" id="UP000054166"/>
    </source>
</evidence>
<dbReference type="InParanoid" id="A0A0C3FP68"/>
<dbReference type="HOGENOM" id="CLU_2237616_0_0_1"/>
<dbReference type="AlphaFoldDB" id="A0A0C3FP68"/>